<reference evidence="2" key="1">
    <citation type="journal article" date="2023" name="Mol. Biol. Evol.">
        <title>Third-Generation Sequencing Reveals the Adaptive Role of the Epigenome in Three Deep-Sea Polychaetes.</title>
        <authorList>
            <person name="Perez M."/>
            <person name="Aroh O."/>
            <person name="Sun Y."/>
            <person name="Lan Y."/>
            <person name="Juniper S.K."/>
            <person name="Young C.R."/>
            <person name="Angers B."/>
            <person name="Qian P.Y."/>
        </authorList>
    </citation>
    <scope>NUCLEOTIDE SEQUENCE</scope>
    <source>
        <strain evidence="2">P08H-3</strain>
    </source>
</reference>
<dbReference type="AlphaFoldDB" id="A0AAD9JBS3"/>
<evidence type="ECO:0000256" key="1">
    <source>
        <dbReference type="SAM" id="MobiDB-lite"/>
    </source>
</evidence>
<sequence>MIPILPKWIPSGCRDPNLPPADIGDPGDIERKRAIKLYHSDDSSHDELLPKQLVSRSRDTEGRQPIGRDLHSQLECTERMMKRIIEMLTNQLDKYKQEDDTDEGGPLRRQEKMVASNKECIDAVLEELQEMSQDNKRNLYAEIKKKDDTIKKTEEKLHGRERKIRTELRLSPTASEREVKKKDERDQE</sequence>
<feature type="compositionally biased region" description="Basic and acidic residues" evidence="1">
    <location>
        <begin position="175"/>
        <end position="188"/>
    </location>
</feature>
<keyword evidence="3" id="KW-1185">Reference proteome</keyword>
<evidence type="ECO:0000313" key="3">
    <source>
        <dbReference type="Proteomes" id="UP001208570"/>
    </source>
</evidence>
<organism evidence="2 3">
    <name type="scientific">Paralvinella palmiformis</name>
    <dbReference type="NCBI Taxonomy" id="53620"/>
    <lineage>
        <taxon>Eukaryota</taxon>
        <taxon>Metazoa</taxon>
        <taxon>Spiralia</taxon>
        <taxon>Lophotrochozoa</taxon>
        <taxon>Annelida</taxon>
        <taxon>Polychaeta</taxon>
        <taxon>Sedentaria</taxon>
        <taxon>Canalipalpata</taxon>
        <taxon>Terebellida</taxon>
        <taxon>Terebelliformia</taxon>
        <taxon>Alvinellidae</taxon>
        <taxon>Paralvinella</taxon>
    </lineage>
</organism>
<proteinExistence type="predicted"/>
<accession>A0AAD9JBS3</accession>
<dbReference type="EMBL" id="JAODUP010000414">
    <property type="protein sequence ID" value="KAK2150282.1"/>
    <property type="molecule type" value="Genomic_DNA"/>
</dbReference>
<feature type="region of interest" description="Disordered" evidence="1">
    <location>
        <begin position="95"/>
        <end position="114"/>
    </location>
</feature>
<feature type="compositionally biased region" description="Basic and acidic residues" evidence="1">
    <location>
        <begin position="146"/>
        <end position="168"/>
    </location>
</feature>
<evidence type="ECO:0000313" key="2">
    <source>
        <dbReference type="EMBL" id="KAK2150282.1"/>
    </source>
</evidence>
<protein>
    <submittedName>
        <fullName evidence="2">Uncharacterized protein</fullName>
    </submittedName>
</protein>
<dbReference type="Proteomes" id="UP001208570">
    <property type="component" value="Unassembled WGS sequence"/>
</dbReference>
<gene>
    <name evidence="2" type="ORF">LSH36_414g03009</name>
</gene>
<feature type="region of interest" description="Disordered" evidence="1">
    <location>
        <begin position="146"/>
        <end position="188"/>
    </location>
</feature>
<comment type="caution">
    <text evidence="2">The sequence shown here is derived from an EMBL/GenBank/DDBJ whole genome shotgun (WGS) entry which is preliminary data.</text>
</comment>
<name>A0AAD9JBS3_9ANNE</name>